<accession>A0A0M3ITR5</accession>
<protein>
    <submittedName>
        <fullName evidence="2">Uncharacterized protein</fullName>
    </submittedName>
</protein>
<evidence type="ECO:0000313" key="1">
    <source>
        <dbReference type="Proteomes" id="UP000036681"/>
    </source>
</evidence>
<proteinExistence type="predicted"/>
<dbReference type="AlphaFoldDB" id="A0A0M3ITR5"/>
<dbReference type="WBParaSite" id="ALUE_0002214301-mRNA-1">
    <property type="protein sequence ID" value="ALUE_0002214301-mRNA-1"/>
    <property type="gene ID" value="ALUE_0002214301"/>
</dbReference>
<evidence type="ECO:0000313" key="2">
    <source>
        <dbReference type="WBParaSite" id="ALUE_0002214301-mRNA-1"/>
    </source>
</evidence>
<dbReference type="Proteomes" id="UP000036681">
    <property type="component" value="Unplaced"/>
</dbReference>
<reference evidence="2" key="1">
    <citation type="submission" date="2017-02" db="UniProtKB">
        <authorList>
            <consortium name="WormBaseParasite"/>
        </authorList>
    </citation>
    <scope>IDENTIFICATION</scope>
</reference>
<sequence length="57" mass="6760">MNKRSTQSSRSALPCRANFHIKTTTIRDRRFNCFASKSIAYSEMRQSSRWPFAKVFR</sequence>
<organism evidence="1 2">
    <name type="scientific">Ascaris lumbricoides</name>
    <name type="common">Giant roundworm</name>
    <dbReference type="NCBI Taxonomy" id="6252"/>
    <lineage>
        <taxon>Eukaryota</taxon>
        <taxon>Metazoa</taxon>
        <taxon>Ecdysozoa</taxon>
        <taxon>Nematoda</taxon>
        <taxon>Chromadorea</taxon>
        <taxon>Rhabditida</taxon>
        <taxon>Spirurina</taxon>
        <taxon>Ascaridomorpha</taxon>
        <taxon>Ascaridoidea</taxon>
        <taxon>Ascarididae</taxon>
        <taxon>Ascaris</taxon>
    </lineage>
</organism>
<keyword evidence="1" id="KW-1185">Reference proteome</keyword>
<name>A0A0M3ITR5_ASCLU</name>